<reference evidence="5 6" key="1">
    <citation type="submission" date="2019-08" db="EMBL/GenBank/DDBJ databases">
        <authorList>
            <person name="Peeters C."/>
        </authorList>
    </citation>
    <scope>NUCLEOTIDE SEQUENCE [LARGE SCALE GENOMIC DNA]</scope>
    <source>
        <strain evidence="5 6">LMG 20602</strain>
    </source>
</reference>
<evidence type="ECO:0000256" key="3">
    <source>
        <dbReference type="ARBA" id="ARBA00023315"/>
    </source>
</evidence>
<dbReference type="EMBL" id="CABPRV010000007">
    <property type="protein sequence ID" value="VVE20722.1"/>
    <property type="molecule type" value="Genomic_DNA"/>
</dbReference>
<sequence>MGADILCGHFVRASGPGNLLFDALPDPMHVSLTGDPSDALQGIVELMRVEAADRRPGALAIVTSLSQTLFAMSRATFARRFHERSGMTVFEFLTRVRMAVACDLLLRNARPSDVDRCYEIEISAYEGDEAATREKIATRIAQYPEGFLVMTRDDNIIGFINSGCAYDVVMSDEAFKELIGHDAAAPNVVIMSVVLAPEEQGRGYARTLMEAFIARMRAAGKATIHLMCKERHIPLYERLGYHYVKPSPSDHGGMAWHEMVMKL</sequence>
<evidence type="ECO:0000256" key="1">
    <source>
        <dbReference type="ARBA" id="ARBA00022679"/>
    </source>
</evidence>
<organism evidence="5 6">
    <name type="scientific">Pandoraea capi</name>
    <dbReference type="NCBI Taxonomy" id="2508286"/>
    <lineage>
        <taxon>Bacteria</taxon>
        <taxon>Pseudomonadati</taxon>
        <taxon>Pseudomonadota</taxon>
        <taxon>Betaproteobacteria</taxon>
        <taxon>Burkholderiales</taxon>
        <taxon>Burkholderiaceae</taxon>
        <taxon>Pandoraea</taxon>
    </lineage>
</organism>
<dbReference type="PROSITE" id="PS51186">
    <property type="entry name" value="GNAT"/>
    <property type="match status" value="1"/>
</dbReference>
<dbReference type="Pfam" id="PF12852">
    <property type="entry name" value="Cupin_6"/>
    <property type="match status" value="1"/>
</dbReference>
<proteinExistence type="predicted"/>
<keyword evidence="1" id="KW-0808">Transferase</keyword>
<dbReference type="InterPro" id="IPR016181">
    <property type="entry name" value="Acyl_CoA_acyltransferase"/>
</dbReference>
<dbReference type="Pfam" id="PF00583">
    <property type="entry name" value="Acetyltransf_1"/>
    <property type="match status" value="1"/>
</dbReference>
<name>A0ABY6W334_9BURK</name>
<dbReference type="PANTHER" id="PTHR10908:SF0">
    <property type="entry name" value="SEROTONIN N-ACETYLTRANSFERASE"/>
    <property type="match status" value="1"/>
</dbReference>
<evidence type="ECO:0000313" key="6">
    <source>
        <dbReference type="Proteomes" id="UP000366065"/>
    </source>
</evidence>
<keyword evidence="3" id="KW-0012">Acyltransferase</keyword>
<dbReference type="InterPro" id="IPR051635">
    <property type="entry name" value="SNAT-like"/>
</dbReference>
<protein>
    <submittedName>
        <fullName evidence="5">GNAT family acetyltransferase</fullName>
    </submittedName>
</protein>
<comment type="caution">
    <text evidence="5">The sequence shown here is derived from an EMBL/GenBank/DDBJ whole genome shotgun (WGS) entry which is preliminary data.</text>
</comment>
<dbReference type="PANTHER" id="PTHR10908">
    <property type="entry name" value="SEROTONIN N-ACETYLTRANSFERASE"/>
    <property type="match status" value="1"/>
</dbReference>
<dbReference type="InterPro" id="IPR032783">
    <property type="entry name" value="AraC_lig"/>
</dbReference>
<dbReference type="Proteomes" id="UP000366065">
    <property type="component" value="Unassembled WGS sequence"/>
</dbReference>
<feature type="domain" description="N-acetyltransferase" evidence="4">
    <location>
        <begin position="104"/>
        <end position="263"/>
    </location>
</feature>
<evidence type="ECO:0000256" key="2">
    <source>
        <dbReference type="ARBA" id="ARBA00023125"/>
    </source>
</evidence>
<dbReference type="InterPro" id="IPR000182">
    <property type="entry name" value="GNAT_dom"/>
</dbReference>
<accession>A0ABY6W334</accession>
<evidence type="ECO:0000313" key="5">
    <source>
        <dbReference type="EMBL" id="VVE20722.1"/>
    </source>
</evidence>
<dbReference type="CDD" id="cd04301">
    <property type="entry name" value="NAT_SF"/>
    <property type="match status" value="1"/>
</dbReference>
<dbReference type="Gene3D" id="1.10.10.60">
    <property type="entry name" value="Homeodomain-like"/>
    <property type="match status" value="1"/>
</dbReference>
<keyword evidence="2" id="KW-0238">DNA-binding</keyword>
<evidence type="ECO:0000259" key="4">
    <source>
        <dbReference type="PROSITE" id="PS51186"/>
    </source>
</evidence>
<dbReference type="Gene3D" id="3.40.630.30">
    <property type="match status" value="1"/>
</dbReference>
<gene>
    <name evidence="5" type="ORF">PCA20602_03127</name>
</gene>
<dbReference type="SUPFAM" id="SSF55729">
    <property type="entry name" value="Acyl-CoA N-acyltransferases (Nat)"/>
    <property type="match status" value="1"/>
</dbReference>
<keyword evidence="6" id="KW-1185">Reference proteome</keyword>